<protein>
    <submittedName>
        <fullName evidence="1">Uncharacterized protein</fullName>
    </submittedName>
</protein>
<organism evidence="1">
    <name type="scientific">bioreactor metagenome</name>
    <dbReference type="NCBI Taxonomy" id="1076179"/>
    <lineage>
        <taxon>unclassified sequences</taxon>
        <taxon>metagenomes</taxon>
        <taxon>ecological metagenomes</taxon>
    </lineage>
</organism>
<accession>A0A645J9T8</accession>
<sequence>MPKLKKTVSQLSQQDLNTIASAVGEDKLTQIMSAAKSVTNSDNKTQR</sequence>
<proteinExistence type="predicted"/>
<reference evidence="1" key="1">
    <citation type="submission" date="2019-08" db="EMBL/GenBank/DDBJ databases">
        <authorList>
            <person name="Kucharzyk K."/>
            <person name="Murdoch R.W."/>
            <person name="Higgins S."/>
            <person name="Loffler F."/>
        </authorList>
    </citation>
    <scope>NUCLEOTIDE SEQUENCE</scope>
</reference>
<comment type="caution">
    <text evidence="1">The sequence shown here is derived from an EMBL/GenBank/DDBJ whole genome shotgun (WGS) entry which is preliminary data.</text>
</comment>
<dbReference type="AlphaFoldDB" id="A0A645J9T8"/>
<name>A0A645J9T8_9ZZZZ</name>
<dbReference type="EMBL" id="VSSQ01135678">
    <property type="protein sequence ID" value="MPN60418.1"/>
    <property type="molecule type" value="Genomic_DNA"/>
</dbReference>
<gene>
    <name evidence="1" type="ORF">SDC9_208146</name>
</gene>
<evidence type="ECO:0000313" key="1">
    <source>
        <dbReference type="EMBL" id="MPN60418.1"/>
    </source>
</evidence>